<accession>A0ABV9YEZ2</accession>
<dbReference type="GO" id="GO:0016787">
    <property type="term" value="F:hydrolase activity"/>
    <property type="evidence" value="ECO:0007669"/>
    <property type="project" value="UniProtKB-KW"/>
</dbReference>
<feature type="region of interest" description="Disordered" evidence="1">
    <location>
        <begin position="330"/>
        <end position="349"/>
    </location>
</feature>
<dbReference type="PROSITE" id="PS50925">
    <property type="entry name" value="BLUF"/>
    <property type="match status" value="1"/>
</dbReference>
<protein>
    <submittedName>
        <fullName evidence="3">HAD-IA family hydrolase</fullName>
    </submittedName>
</protein>
<gene>
    <name evidence="3" type="ORF">ACFPBZ_03135</name>
</gene>
<dbReference type="PANTHER" id="PTHR43611:SF3">
    <property type="entry name" value="FLAVIN MONONUCLEOTIDE HYDROLASE 1, CHLOROPLATIC"/>
    <property type="match status" value="1"/>
</dbReference>
<dbReference type="InterPro" id="IPR006439">
    <property type="entry name" value="HAD-SF_hydro_IA"/>
</dbReference>
<reference evidence="4" key="1">
    <citation type="journal article" date="2019" name="Int. J. Syst. Evol. Microbiol.">
        <title>The Global Catalogue of Microorganisms (GCM) 10K type strain sequencing project: providing services to taxonomists for standard genome sequencing and annotation.</title>
        <authorList>
            <consortium name="The Broad Institute Genomics Platform"/>
            <consortium name="The Broad Institute Genome Sequencing Center for Infectious Disease"/>
            <person name="Wu L."/>
            <person name="Ma J."/>
        </authorList>
    </citation>
    <scope>NUCLEOTIDE SEQUENCE [LARGE SCALE GENOMIC DNA]</scope>
    <source>
        <strain evidence="4">CGMCC 4.7093</strain>
    </source>
</reference>
<evidence type="ECO:0000313" key="4">
    <source>
        <dbReference type="Proteomes" id="UP001595947"/>
    </source>
</evidence>
<dbReference type="RefSeq" id="WP_378034537.1">
    <property type="nucleotide sequence ID" value="NZ_JBHSIV010000002.1"/>
</dbReference>
<evidence type="ECO:0000256" key="1">
    <source>
        <dbReference type="SAM" id="MobiDB-lite"/>
    </source>
</evidence>
<sequence length="356" mass="38004">MRTVVLDLGGVLLSSTAVLDALAARLGVGTAELERAYFPPREGYDLGDPDEAYWAAVGTALGIVVTPDDARELTAIDVAKWAELPVESLAFLDALGDRRCAVLSNAPAGLAATVRTAPWSRRFAAMVFSAEVGLVKPGAAIFAEADRVFGTHDCVFFDDKPANVEAARAHGWEAHVWAGPEAALGVLGEDAGLRWGREPRVRSELEVLRVTVEPDPPGPVFRLVYRSRLRVSARNSRAELGAIYSKARSKNAGLGVSGALLVWNESVVQVLEGEEATVRELYATIHDDPRHDGVLVISEGTVAGRVFGRWAMAAVADEGVPDLALLLTPGSGAASRPPTTPEQDELLDELREVLRS</sequence>
<dbReference type="InterPro" id="IPR007024">
    <property type="entry name" value="BLUF_domain"/>
</dbReference>
<dbReference type="Pfam" id="PF04940">
    <property type="entry name" value="BLUF"/>
    <property type="match status" value="1"/>
</dbReference>
<evidence type="ECO:0000259" key="2">
    <source>
        <dbReference type="PROSITE" id="PS50925"/>
    </source>
</evidence>
<dbReference type="SUPFAM" id="SSF56784">
    <property type="entry name" value="HAD-like"/>
    <property type="match status" value="1"/>
</dbReference>
<comment type="caution">
    <text evidence="3">The sequence shown here is derived from an EMBL/GenBank/DDBJ whole genome shotgun (WGS) entry which is preliminary data.</text>
</comment>
<dbReference type="InterPro" id="IPR036046">
    <property type="entry name" value="Acylphosphatase-like_dom_sf"/>
</dbReference>
<dbReference type="NCBIfam" id="TIGR01509">
    <property type="entry name" value="HAD-SF-IA-v3"/>
    <property type="match status" value="1"/>
</dbReference>
<dbReference type="EMBL" id="JBHSIV010000002">
    <property type="protein sequence ID" value="MFC5061186.1"/>
    <property type="molecule type" value="Genomic_DNA"/>
</dbReference>
<keyword evidence="4" id="KW-1185">Reference proteome</keyword>
<organism evidence="3 4">
    <name type="scientific">Actinomycetospora atypica</name>
    <dbReference type="NCBI Taxonomy" id="1290095"/>
    <lineage>
        <taxon>Bacteria</taxon>
        <taxon>Bacillati</taxon>
        <taxon>Actinomycetota</taxon>
        <taxon>Actinomycetes</taxon>
        <taxon>Pseudonocardiales</taxon>
        <taxon>Pseudonocardiaceae</taxon>
        <taxon>Actinomycetospora</taxon>
    </lineage>
</organism>
<name>A0ABV9YEZ2_9PSEU</name>
<dbReference type="PANTHER" id="PTHR43611">
    <property type="entry name" value="ALPHA-D-GLUCOSE 1-PHOSPHATE PHOSPHATASE"/>
    <property type="match status" value="1"/>
</dbReference>
<dbReference type="Gene3D" id="3.30.70.100">
    <property type="match status" value="1"/>
</dbReference>
<dbReference type="SUPFAM" id="SSF54975">
    <property type="entry name" value="Acylphosphatase/BLUF domain-like"/>
    <property type="match status" value="1"/>
</dbReference>
<dbReference type="InterPro" id="IPR023214">
    <property type="entry name" value="HAD_sf"/>
</dbReference>
<evidence type="ECO:0000313" key="3">
    <source>
        <dbReference type="EMBL" id="MFC5061186.1"/>
    </source>
</evidence>
<proteinExistence type="predicted"/>
<feature type="domain" description="BLUF" evidence="2">
    <location>
        <begin position="220"/>
        <end position="313"/>
    </location>
</feature>
<dbReference type="InterPro" id="IPR036412">
    <property type="entry name" value="HAD-like_sf"/>
</dbReference>
<dbReference type="Gene3D" id="3.40.50.1000">
    <property type="entry name" value="HAD superfamily/HAD-like"/>
    <property type="match status" value="1"/>
</dbReference>
<dbReference type="SMART" id="SM01034">
    <property type="entry name" value="BLUF"/>
    <property type="match status" value="1"/>
</dbReference>
<dbReference type="Proteomes" id="UP001595947">
    <property type="component" value="Unassembled WGS sequence"/>
</dbReference>
<dbReference type="Pfam" id="PF00702">
    <property type="entry name" value="Hydrolase"/>
    <property type="match status" value="1"/>
</dbReference>
<keyword evidence="3" id="KW-0378">Hydrolase</keyword>